<evidence type="ECO:0000256" key="7">
    <source>
        <dbReference type="ARBA" id="ARBA00019373"/>
    </source>
</evidence>
<keyword evidence="14" id="KW-0443">Lipid metabolism</keyword>
<evidence type="ECO:0000313" key="20">
    <source>
        <dbReference type="EMBL" id="POZ53147.1"/>
    </source>
</evidence>
<dbReference type="GO" id="GO:0016024">
    <property type="term" value="P:CDP-diacylglycerol biosynthetic process"/>
    <property type="evidence" value="ECO:0007669"/>
    <property type="project" value="UniProtKB-UniPathway"/>
</dbReference>
<evidence type="ECO:0000313" key="21">
    <source>
        <dbReference type="Proteomes" id="UP000237423"/>
    </source>
</evidence>
<evidence type="ECO:0000256" key="2">
    <source>
        <dbReference type="ARBA" id="ARBA00004651"/>
    </source>
</evidence>
<keyword evidence="10 18" id="KW-0808">Transferase</keyword>
<keyword evidence="11 18" id="KW-0812">Transmembrane</keyword>
<comment type="subcellular location">
    <subcellularLocation>
        <location evidence="2">Cell membrane</location>
        <topology evidence="2">Multi-pass membrane protein</topology>
    </subcellularLocation>
</comment>
<evidence type="ECO:0000256" key="12">
    <source>
        <dbReference type="ARBA" id="ARBA00022695"/>
    </source>
</evidence>
<keyword evidence="13 19" id="KW-1133">Transmembrane helix</keyword>
<feature type="transmembrane region" description="Helical" evidence="19">
    <location>
        <begin position="56"/>
        <end position="75"/>
    </location>
</feature>
<evidence type="ECO:0000256" key="15">
    <source>
        <dbReference type="ARBA" id="ARBA00023136"/>
    </source>
</evidence>
<evidence type="ECO:0000256" key="17">
    <source>
        <dbReference type="ARBA" id="ARBA00023264"/>
    </source>
</evidence>
<dbReference type="Pfam" id="PF01148">
    <property type="entry name" value="CTP_transf_1"/>
    <property type="match status" value="1"/>
</dbReference>
<evidence type="ECO:0000256" key="19">
    <source>
        <dbReference type="SAM" id="Phobius"/>
    </source>
</evidence>
<dbReference type="GO" id="GO:0004605">
    <property type="term" value="F:phosphatidate cytidylyltransferase activity"/>
    <property type="evidence" value="ECO:0007669"/>
    <property type="project" value="UniProtKB-EC"/>
</dbReference>
<feature type="transmembrane region" description="Helical" evidence="19">
    <location>
        <begin position="224"/>
        <end position="244"/>
    </location>
</feature>
<comment type="pathway">
    <text evidence="3 18">Phospholipid metabolism; CDP-diacylglycerol biosynthesis; CDP-diacylglycerol from sn-glycerol 3-phosphate: step 3/3.</text>
</comment>
<feature type="transmembrane region" description="Helical" evidence="19">
    <location>
        <begin position="128"/>
        <end position="145"/>
    </location>
</feature>
<organism evidence="20 21">
    <name type="scientific">Methylovulum psychrotolerans</name>
    <dbReference type="NCBI Taxonomy" id="1704499"/>
    <lineage>
        <taxon>Bacteria</taxon>
        <taxon>Pseudomonadati</taxon>
        <taxon>Pseudomonadota</taxon>
        <taxon>Gammaproteobacteria</taxon>
        <taxon>Methylococcales</taxon>
        <taxon>Methylococcaceae</taxon>
        <taxon>Methylovulum</taxon>
    </lineage>
</organism>
<dbReference type="Proteomes" id="UP000237423">
    <property type="component" value="Unassembled WGS sequence"/>
</dbReference>
<evidence type="ECO:0000256" key="16">
    <source>
        <dbReference type="ARBA" id="ARBA00023209"/>
    </source>
</evidence>
<feature type="transmembrane region" description="Helical" evidence="19">
    <location>
        <begin position="31"/>
        <end position="49"/>
    </location>
</feature>
<sequence length="290" mass="32208">MLLQRIITASILATLIALAVFLLPIDYFSLVLAIIALIGGWEWGNLIGINSLLKRVLFLVMMIVPMLGIHFWTQLLEVVATLLDWTEVRTYSGVLDWLAVPPVMFWLLMMIMIRNAPGGVLALQLKPRYKVFIGWFVLLATWMFLSRLRSFYGSEMTMYFLLLIWAADVAAYFVGKKYGTVKLSPEISPGKTVQGMYGALAAGALCGVILCLIYLFPIMISADFVLLSALTVLISIYGDLFFSVVKRQRGVKDSGSILPGHGGILDRIDSIIAAAPFFYAGVFLIYRSVS</sequence>
<evidence type="ECO:0000256" key="10">
    <source>
        <dbReference type="ARBA" id="ARBA00022679"/>
    </source>
</evidence>
<evidence type="ECO:0000256" key="8">
    <source>
        <dbReference type="ARBA" id="ARBA00022475"/>
    </source>
</evidence>
<name>A0A2S5CQX2_9GAMM</name>
<dbReference type="PANTHER" id="PTHR46382:SF1">
    <property type="entry name" value="PHOSPHATIDATE CYTIDYLYLTRANSFERASE"/>
    <property type="match status" value="1"/>
</dbReference>
<keyword evidence="9" id="KW-0444">Lipid biosynthesis</keyword>
<dbReference type="UniPathway" id="UPA00557">
    <property type="reaction ID" value="UER00614"/>
</dbReference>
<dbReference type="RefSeq" id="WP_103972964.1">
    <property type="nucleotide sequence ID" value="NZ_PGFZ01000001.1"/>
</dbReference>
<evidence type="ECO:0000256" key="11">
    <source>
        <dbReference type="ARBA" id="ARBA00022692"/>
    </source>
</evidence>
<evidence type="ECO:0000256" key="9">
    <source>
        <dbReference type="ARBA" id="ARBA00022516"/>
    </source>
</evidence>
<protein>
    <recommendedName>
        <fullName evidence="7 18">Phosphatidate cytidylyltransferase</fullName>
        <ecNumber evidence="6 18">2.7.7.41</ecNumber>
    </recommendedName>
</protein>
<feature type="transmembrane region" description="Helical" evidence="19">
    <location>
        <begin position="7"/>
        <end position="25"/>
    </location>
</feature>
<reference evidence="20 21" key="1">
    <citation type="submission" date="2017-11" db="EMBL/GenBank/DDBJ databases">
        <title>Draft Genome Sequence of Methylobacter psychrotolerans Sph1T, an Obligate Methanotroph from Low-Temperature Environments.</title>
        <authorList>
            <person name="Oshkin I.Y."/>
            <person name="Miroshnikov K."/>
            <person name="Belova S.E."/>
            <person name="Korzhenkov A."/>
            <person name="Toshchakov S.V."/>
            <person name="Dedysh S.N."/>
        </authorList>
    </citation>
    <scope>NUCLEOTIDE SEQUENCE [LARGE SCALE GENOMIC DNA]</scope>
    <source>
        <strain evidence="20 21">Sph1</strain>
    </source>
</reference>
<feature type="transmembrane region" description="Helical" evidence="19">
    <location>
        <begin position="95"/>
        <end position="116"/>
    </location>
</feature>
<evidence type="ECO:0000256" key="14">
    <source>
        <dbReference type="ARBA" id="ARBA00023098"/>
    </source>
</evidence>
<evidence type="ECO:0000256" key="5">
    <source>
        <dbReference type="ARBA" id="ARBA00010185"/>
    </source>
</evidence>
<dbReference type="InterPro" id="IPR000374">
    <property type="entry name" value="PC_trans"/>
</dbReference>
<evidence type="ECO:0000256" key="3">
    <source>
        <dbReference type="ARBA" id="ARBA00005119"/>
    </source>
</evidence>
<dbReference type="GO" id="GO:0005886">
    <property type="term" value="C:plasma membrane"/>
    <property type="evidence" value="ECO:0007669"/>
    <property type="project" value="UniProtKB-SubCell"/>
</dbReference>
<keyword evidence="15 19" id="KW-0472">Membrane</keyword>
<dbReference type="PROSITE" id="PS01315">
    <property type="entry name" value="CDS"/>
    <property type="match status" value="1"/>
</dbReference>
<evidence type="ECO:0000256" key="13">
    <source>
        <dbReference type="ARBA" id="ARBA00022989"/>
    </source>
</evidence>
<proteinExistence type="inferred from homology"/>
<dbReference type="EMBL" id="PGFZ01000001">
    <property type="protein sequence ID" value="POZ53147.1"/>
    <property type="molecule type" value="Genomic_DNA"/>
</dbReference>
<evidence type="ECO:0000256" key="18">
    <source>
        <dbReference type="RuleBase" id="RU003938"/>
    </source>
</evidence>
<evidence type="ECO:0000256" key="4">
    <source>
        <dbReference type="ARBA" id="ARBA00005189"/>
    </source>
</evidence>
<accession>A0A2S5CQX2</accession>
<dbReference type="PANTHER" id="PTHR46382">
    <property type="entry name" value="PHOSPHATIDATE CYTIDYLYLTRANSFERASE"/>
    <property type="match status" value="1"/>
</dbReference>
<keyword evidence="17" id="KW-1208">Phospholipid metabolism</keyword>
<dbReference type="AlphaFoldDB" id="A0A2S5CQX2"/>
<keyword evidence="12 18" id="KW-0548">Nucleotidyltransferase</keyword>
<comment type="caution">
    <text evidence="20">The sequence shown here is derived from an EMBL/GenBank/DDBJ whole genome shotgun (WGS) entry which is preliminary data.</text>
</comment>
<evidence type="ECO:0000256" key="1">
    <source>
        <dbReference type="ARBA" id="ARBA00001698"/>
    </source>
</evidence>
<comment type="pathway">
    <text evidence="4">Lipid metabolism.</text>
</comment>
<keyword evidence="16" id="KW-0594">Phospholipid biosynthesis</keyword>
<gene>
    <name evidence="20" type="ORF">AADEFJLK_00161</name>
</gene>
<feature type="transmembrane region" description="Helical" evidence="19">
    <location>
        <begin position="157"/>
        <end position="175"/>
    </location>
</feature>
<comment type="similarity">
    <text evidence="5 18">Belongs to the CDS family.</text>
</comment>
<feature type="transmembrane region" description="Helical" evidence="19">
    <location>
        <begin position="196"/>
        <end position="218"/>
    </location>
</feature>
<evidence type="ECO:0000256" key="6">
    <source>
        <dbReference type="ARBA" id="ARBA00012487"/>
    </source>
</evidence>
<keyword evidence="8" id="KW-1003">Cell membrane</keyword>
<comment type="catalytic activity">
    <reaction evidence="1 18">
        <text>a 1,2-diacyl-sn-glycero-3-phosphate + CTP + H(+) = a CDP-1,2-diacyl-sn-glycerol + diphosphate</text>
        <dbReference type="Rhea" id="RHEA:16229"/>
        <dbReference type="ChEBI" id="CHEBI:15378"/>
        <dbReference type="ChEBI" id="CHEBI:33019"/>
        <dbReference type="ChEBI" id="CHEBI:37563"/>
        <dbReference type="ChEBI" id="CHEBI:58332"/>
        <dbReference type="ChEBI" id="CHEBI:58608"/>
        <dbReference type="EC" id="2.7.7.41"/>
    </reaction>
</comment>
<dbReference type="EC" id="2.7.7.41" evidence="6 18"/>